<dbReference type="GO" id="GO:0004177">
    <property type="term" value="F:aminopeptidase activity"/>
    <property type="evidence" value="ECO:0007669"/>
    <property type="project" value="UniProtKB-KW"/>
</dbReference>
<feature type="binding site" evidence="7">
    <location>
        <position position="247"/>
    </location>
    <ligand>
        <name>Mn(2+)</name>
        <dbReference type="ChEBI" id="CHEBI:29035"/>
        <label>1</label>
    </ligand>
</feature>
<evidence type="ECO:0000256" key="3">
    <source>
        <dbReference type="ARBA" id="ARBA00022801"/>
    </source>
</evidence>
<dbReference type="GO" id="GO:0102009">
    <property type="term" value="F:proline dipeptidase activity"/>
    <property type="evidence" value="ECO:0007669"/>
    <property type="project" value="UniProtKB-EC"/>
</dbReference>
<evidence type="ECO:0000256" key="6">
    <source>
        <dbReference type="ARBA" id="ARBA00023211"/>
    </source>
</evidence>
<dbReference type="InterPro" id="IPR048819">
    <property type="entry name" value="PepQ_N"/>
</dbReference>
<evidence type="ECO:0000256" key="7">
    <source>
        <dbReference type="HAMAP-Rule" id="MF_01279"/>
    </source>
</evidence>
<dbReference type="Pfam" id="PF00557">
    <property type="entry name" value="Peptidase_M24"/>
    <property type="match status" value="1"/>
</dbReference>
<dbReference type="Proteomes" id="UP000005953">
    <property type="component" value="Unassembled WGS sequence"/>
</dbReference>
<dbReference type="InterPro" id="IPR022846">
    <property type="entry name" value="X_Pro_dipept"/>
</dbReference>
<comment type="function">
    <text evidence="7">Splits dipeptides with a prolyl residue in the C-terminal position.</text>
</comment>
<organism evidence="10 11">
    <name type="scientific">Reinekea blandensis MED297</name>
    <dbReference type="NCBI Taxonomy" id="314283"/>
    <lineage>
        <taxon>Bacteria</taxon>
        <taxon>Pseudomonadati</taxon>
        <taxon>Pseudomonadota</taxon>
        <taxon>Gammaproteobacteria</taxon>
        <taxon>Oceanospirillales</taxon>
        <taxon>Saccharospirillaceae</taxon>
        <taxon>Reinekea</taxon>
    </lineage>
</organism>
<dbReference type="RefSeq" id="WP_008043802.1">
    <property type="nucleotide sequence ID" value="NZ_CH724150.1"/>
</dbReference>
<feature type="domain" description="Xaa-Pro dipeptidase N-terminal" evidence="9">
    <location>
        <begin position="2"/>
        <end position="147"/>
    </location>
</feature>
<sequence length="434" mass="49155">MSLYHRHLQTLVERFNHACEAFELDAILLYSGWPLAYPYDDMTYPFRPFPMVQQWLPYLPTPDTWVLFSVNQGLSLHWPEQQDFWHVSPSAPKGDWTRDWNIQANGDLSWLNTLKGNVAVLAPYPEQLDLPIAAQINPTDLMHWLNYDRAVKTEWEIDQMRQANDAAARGHKAAAQAFHQGLSEYEIHLAYLQASHQQQVQEPYSAIVALNERAATLHYEQKQTVASSGHRTLLIDAGAQTLGYASDITRTTTPDGTLFATLVSDMDRLQQELVAACTVDTHYQQVHELALQKTAELLHRHQLCTLSPEAQLAKRIPQTFFPHGIGHLLGLQVHDIGGFQQDRDGTMAPRPEHAPFLRLLRPLQDGMTLTIEPGLYFIPMLLEKMIAGTPDHGCDLDLIDSLKPFGGIRIEDNVLVRQEGPLNLTRAAFDNLPR</sequence>
<dbReference type="GO" id="GO:0016795">
    <property type="term" value="F:phosphoric triester hydrolase activity"/>
    <property type="evidence" value="ECO:0007669"/>
    <property type="project" value="InterPro"/>
</dbReference>
<feature type="binding site" evidence="7">
    <location>
        <position position="236"/>
    </location>
    <ligand>
        <name>Mn(2+)</name>
        <dbReference type="ChEBI" id="CHEBI:29035"/>
        <label>2</label>
    </ligand>
</feature>
<dbReference type="Gene3D" id="3.40.350.10">
    <property type="entry name" value="Creatinase/prolidase N-terminal domain"/>
    <property type="match status" value="1"/>
</dbReference>
<dbReference type="NCBIfam" id="NF010133">
    <property type="entry name" value="PRK13607.1"/>
    <property type="match status" value="1"/>
</dbReference>
<evidence type="ECO:0000256" key="4">
    <source>
        <dbReference type="ARBA" id="ARBA00022997"/>
    </source>
</evidence>
<dbReference type="InterPro" id="IPR052433">
    <property type="entry name" value="X-Pro_dipept-like"/>
</dbReference>
<evidence type="ECO:0000313" key="10">
    <source>
        <dbReference type="EMBL" id="EAR09086.1"/>
    </source>
</evidence>
<evidence type="ECO:0000259" key="9">
    <source>
        <dbReference type="Pfam" id="PF21216"/>
    </source>
</evidence>
<dbReference type="SUPFAM" id="SSF55920">
    <property type="entry name" value="Creatinase/aminopeptidase"/>
    <property type="match status" value="1"/>
</dbReference>
<dbReference type="InterPro" id="IPR036005">
    <property type="entry name" value="Creatinase/aminopeptidase-like"/>
</dbReference>
<dbReference type="GO" id="GO:0008235">
    <property type="term" value="F:metalloexopeptidase activity"/>
    <property type="evidence" value="ECO:0007669"/>
    <property type="project" value="UniProtKB-UniRule"/>
</dbReference>
<dbReference type="InterPro" id="IPR000994">
    <property type="entry name" value="Pept_M24"/>
</dbReference>
<dbReference type="InterPro" id="IPR001131">
    <property type="entry name" value="Peptidase_M24B_aminopep-P_CS"/>
</dbReference>
<name>A4BFJ1_9GAMM</name>
<dbReference type="Pfam" id="PF21216">
    <property type="entry name" value="PepQ_N"/>
    <property type="match status" value="1"/>
</dbReference>
<keyword evidence="10" id="KW-0031">Aminopeptidase</keyword>
<comment type="similarity">
    <text evidence="7">Belongs to the peptidase M24B family. Bacterial-type prolidase subfamily.</text>
</comment>
<dbReference type="AlphaFoldDB" id="A4BFJ1"/>
<protein>
    <recommendedName>
        <fullName evidence="7">Xaa-Pro dipeptidase</fullName>
        <shortName evidence="7">X-Pro dipeptidase</shortName>
        <ecNumber evidence="7">3.4.13.9</ecNumber>
    </recommendedName>
    <alternativeName>
        <fullName evidence="7">Imidodipeptidase</fullName>
    </alternativeName>
    <alternativeName>
        <fullName evidence="7">Proline dipeptidase</fullName>
        <shortName evidence="7">Prolidase</shortName>
    </alternativeName>
</protein>
<gene>
    <name evidence="7" type="primary">pepQ</name>
    <name evidence="10" type="ORF">MED297_17128</name>
</gene>
<dbReference type="PANTHER" id="PTHR43226">
    <property type="entry name" value="XAA-PRO AMINOPEPTIDASE 3"/>
    <property type="match status" value="1"/>
</dbReference>
<dbReference type="InterPro" id="IPR029149">
    <property type="entry name" value="Creatin/AminoP/Spt16_N"/>
</dbReference>
<dbReference type="Gene3D" id="3.90.230.10">
    <property type="entry name" value="Creatinase/methionine aminopeptidase superfamily"/>
    <property type="match status" value="1"/>
</dbReference>
<evidence type="ECO:0000256" key="1">
    <source>
        <dbReference type="ARBA" id="ARBA00022670"/>
    </source>
</evidence>
<comment type="catalytic activity">
    <reaction evidence="7">
        <text>Xaa-L-Pro dipeptide + H2O = an L-alpha-amino acid + L-proline</text>
        <dbReference type="Rhea" id="RHEA:76407"/>
        <dbReference type="ChEBI" id="CHEBI:15377"/>
        <dbReference type="ChEBI" id="CHEBI:59869"/>
        <dbReference type="ChEBI" id="CHEBI:60039"/>
        <dbReference type="ChEBI" id="CHEBI:195196"/>
        <dbReference type="EC" id="3.4.13.9"/>
    </reaction>
</comment>
<dbReference type="EC" id="3.4.13.9" evidence="7"/>
<comment type="cofactor">
    <cofactor evidence="7">
        <name>Mn(2+)</name>
        <dbReference type="ChEBI" id="CHEBI:29035"/>
    </cofactor>
    <text evidence="7">Binds 2 manganese ions per subunit.</text>
</comment>
<dbReference type="PROSITE" id="PS00491">
    <property type="entry name" value="PROLINE_PEPTIDASE"/>
    <property type="match status" value="1"/>
</dbReference>
<dbReference type="GO" id="GO:0005829">
    <property type="term" value="C:cytosol"/>
    <property type="evidence" value="ECO:0007669"/>
    <property type="project" value="TreeGrafter"/>
</dbReference>
<keyword evidence="1 7" id="KW-0645">Protease</keyword>
<dbReference type="STRING" id="314283.MED297_17128"/>
<accession>A4BFJ1</accession>
<feature type="binding site" evidence="7">
    <location>
        <position position="372"/>
    </location>
    <ligand>
        <name>Mn(2+)</name>
        <dbReference type="ChEBI" id="CHEBI:29035"/>
        <label>1</label>
    </ligand>
</feature>
<keyword evidence="3 7" id="KW-0378">Hydrolase</keyword>
<feature type="binding site" evidence="7">
    <location>
        <position position="247"/>
    </location>
    <ligand>
        <name>Mn(2+)</name>
        <dbReference type="ChEBI" id="CHEBI:29035"/>
        <label>2</label>
    </ligand>
</feature>
<keyword evidence="4 7" id="KW-0224">Dipeptidase</keyword>
<dbReference type="PANTHER" id="PTHR43226:SF8">
    <property type="entry name" value="XAA-PRO DIPEPTIDASE"/>
    <property type="match status" value="1"/>
</dbReference>
<reference evidence="10 11" key="1">
    <citation type="submission" date="2006-02" db="EMBL/GenBank/DDBJ databases">
        <authorList>
            <person name="Pinhassi J."/>
            <person name="Pedros-Alio C."/>
            <person name="Ferriera S."/>
            <person name="Johnson J."/>
            <person name="Kravitz S."/>
            <person name="Halpern A."/>
            <person name="Remington K."/>
            <person name="Beeson K."/>
            <person name="Tran B."/>
            <person name="Rogers Y.-H."/>
            <person name="Friedman R."/>
            <person name="Venter J.C."/>
        </authorList>
    </citation>
    <scope>NUCLEOTIDE SEQUENCE [LARGE SCALE GENOMIC DNA]</scope>
    <source>
        <strain evidence="10 11">MED297</strain>
    </source>
</reference>
<feature type="domain" description="Peptidase M24" evidence="8">
    <location>
        <begin position="159"/>
        <end position="417"/>
    </location>
</feature>
<keyword evidence="11" id="KW-1185">Reference proteome</keyword>
<evidence type="ECO:0000256" key="5">
    <source>
        <dbReference type="ARBA" id="ARBA00023049"/>
    </source>
</evidence>
<proteinExistence type="inferred from homology"/>
<keyword evidence="2 7" id="KW-0479">Metal-binding</keyword>
<dbReference type="GO" id="GO:0006508">
    <property type="term" value="P:proteolysis"/>
    <property type="evidence" value="ECO:0007669"/>
    <property type="project" value="UniProtKB-KW"/>
</dbReference>
<dbReference type="HOGENOM" id="CLU_050675_0_0_6"/>
<dbReference type="HAMAP" id="MF_01279">
    <property type="entry name" value="X_Pro_dipeptid"/>
    <property type="match status" value="1"/>
</dbReference>
<keyword evidence="6 7" id="KW-0464">Manganese</keyword>
<evidence type="ECO:0000259" key="8">
    <source>
        <dbReference type="Pfam" id="PF00557"/>
    </source>
</evidence>
<evidence type="ECO:0000256" key="2">
    <source>
        <dbReference type="ARBA" id="ARBA00022723"/>
    </source>
</evidence>
<dbReference type="EMBL" id="AAOE01000013">
    <property type="protein sequence ID" value="EAR09086.1"/>
    <property type="molecule type" value="Genomic_DNA"/>
</dbReference>
<feature type="binding site" evidence="7">
    <location>
        <position position="411"/>
    </location>
    <ligand>
        <name>Mn(2+)</name>
        <dbReference type="ChEBI" id="CHEBI:29035"/>
        <label>2</label>
    </ligand>
</feature>
<keyword evidence="5 7" id="KW-0482">Metalloprotease</keyword>
<feature type="binding site" evidence="7">
    <location>
        <position position="327"/>
    </location>
    <ligand>
        <name>Mn(2+)</name>
        <dbReference type="ChEBI" id="CHEBI:29035"/>
        <label>1</label>
    </ligand>
</feature>
<evidence type="ECO:0000313" key="11">
    <source>
        <dbReference type="Proteomes" id="UP000005953"/>
    </source>
</evidence>
<dbReference type="OrthoDB" id="9806388at2"/>
<dbReference type="GO" id="GO:0046872">
    <property type="term" value="F:metal ion binding"/>
    <property type="evidence" value="ECO:0007669"/>
    <property type="project" value="UniProtKB-KW"/>
</dbReference>
<comment type="caution">
    <text evidence="10">The sequence shown here is derived from an EMBL/GenBank/DDBJ whole genome shotgun (WGS) entry which is preliminary data.</text>
</comment>
<feature type="binding site" evidence="7">
    <location>
        <position position="411"/>
    </location>
    <ligand>
        <name>Mn(2+)</name>
        <dbReference type="ChEBI" id="CHEBI:29035"/>
        <label>1</label>
    </ligand>
</feature>